<sequence>MQKSVGTSPSYRGEQTLTPAALEILKEHKKMDGSIQNLVESFCEYKDSPYALCKTMVRMKRARDIFMEQKEGCLELMEREGKIKELMVVVGCINASLELIRYVQDMYQHRQMNYSKKSDDLKVIPLRHSISAVVQYS</sequence>
<evidence type="ECO:0000313" key="2">
    <source>
        <dbReference type="Proteomes" id="UP000008744"/>
    </source>
</evidence>
<evidence type="ECO:0000313" key="1">
    <source>
        <dbReference type="EMBL" id="EDW26498.1"/>
    </source>
</evidence>
<dbReference type="AlphaFoldDB" id="B4GUW1"/>
<reference evidence="1 2" key="1">
    <citation type="journal article" date="2007" name="Nature">
        <title>Evolution of genes and genomes on the Drosophila phylogeny.</title>
        <authorList>
            <consortium name="Drosophila 12 Genomes Consortium"/>
            <person name="Clark A.G."/>
            <person name="Eisen M.B."/>
            <person name="Smith D.R."/>
            <person name="Bergman C.M."/>
            <person name="Oliver B."/>
            <person name="Markow T.A."/>
            <person name="Kaufman T.C."/>
            <person name="Kellis M."/>
            <person name="Gelbart W."/>
            <person name="Iyer V.N."/>
            <person name="Pollard D.A."/>
            <person name="Sackton T.B."/>
            <person name="Larracuente A.M."/>
            <person name="Singh N.D."/>
            <person name="Abad J.P."/>
            <person name="Abt D.N."/>
            <person name="Adryan B."/>
            <person name="Aguade M."/>
            <person name="Akashi H."/>
            <person name="Anderson W.W."/>
            <person name="Aquadro C.F."/>
            <person name="Ardell D.H."/>
            <person name="Arguello R."/>
            <person name="Artieri C.G."/>
            <person name="Barbash D.A."/>
            <person name="Barker D."/>
            <person name="Barsanti P."/>
            <person name="Batterham P."/>
            <person name="Batzoglou S."/>
            <person name="Begun D."/>
            <person name="Bhutkar A."/>
            <person name="Blanco E."/>
            <person name="Bosak S.A."/>
            <person name="Bradley R.K."/>
            <person name="Brand A.D."/>
            <person name="Brent M.R."/>
            <person name="Brooks A.N."/>
            <person name="Brown R.H."/>
            <person name="Butlin R.K."/>
            <person name="Caggese C."/>
            <person name="Calvi B.R."/>
            <person name="Bernardo de Carvalho A."/>
            <person name="Caspi A."/>
            <person name="Castrezana S."/>
            <person name="Celniker S.E."/>
            <person name="Chang J.L."/>
            <person name="Chapple C."/>
            <person name="Chatterji S."/>
            <person name="Chinwalla A."/>
            <person name="Civetta A."/>
            <person name="Clifton S.W."/>
            <person name="Comeron J.M."/>
            <person name="Costello J.C."/>
            <person name="Coyne J.A."/>
            <person name="Daub J."/>
            <person name="David R.G."/>
            <person name="Delcher A.L."/>
            <person name="Delehaunty K."/>
            <person name="Do C.B."/>
            <person name="Ebling H."/>
            <person name="Edwards K."/>
            <person name="Eickbush T."/>
            <person name="Evans J.D."/>
            <person name="Filipski A."/>
            <person name="Findeiss S."/>
            <person name="Freyhult E."/>
            <person name="Fulton L."/>
            <person name="Fulton R."/>
            <person name="Garcia A.C."/>
            <person name="Gardiner A."/>
            <person name="Garfield D.A."/>
            <person name="Garvin B.E."/>
            <person name="Gibson G."/>
            <person name="Gilbert D."/>
            <person name="Gnerre S."/>
            <person name="Godfrey J."/>
            <person name="Good R."/>
            <person name="Gotea V."/>
            <person name="Gravely B."/>
            <person name="Greenberg A.J."/>
            <person name="Griffiths-Jones S."/>
            <person name="Gross S."/>
            <person name="Guigo R."/>
            <person name="Gustafson E.A."/>
            <person name="Haerty W."/>
            <person name="Hahn M.W."/>
            <person name="Halligan D.L."/>
            <person name="Halpern A.L."/>
            <person name="Halter G.M."/>
            <person name="Han M.V."/>
            <person name="Heger A."/>
            <person name="Hillier L."/>
            <person name="Hinrichs A.S."/>
            <person name="Holmes I."/>
            <person name="Hoskins R.A."/>
            <person name="Hubisz M.J."/>
            <person name="Hultmark D."/>
            <person name="Huntley M.A."/>
            <person name="Jaffe D.B."/>
            <person name="Jagadeeshan S."/>
            <person name="Jeck W.R."/>
            <person name="Johnson J."/>
            <person name="Jones C.D."/>
            <person name="Jordan W.C."/>
            <person name="Karpen G.H."/>
            <person name="Kataoka E."/>
            <person name="Keightley P.D."/>
            <person name="Kheradpour P."/>
            <person name="Kirkness E.F."/>
            <person name="Koerich L.B."/>
            <person name="Kristiansen K."/>
            <person name="Kudrna D."/>
            <person name="Kulathinal R.J."/>
            <person name="Kumar S."/>
            <person name="Kwok R."/>
            <person name="Lander E."/>
            <person name="Langley C.H."/>
            <person name="Lapoint R."/>
            <person name="Lazzaro B.P."/>
            <person name="Lee S.J."/>
            <person name="Levesque L."/>
            <person name="Li R."/>
            <person name="Lin C.F."/>
            <person name="Lin M.F."/>
            <person name="Lindblad-Toh K."/>
            <person name="Llopart A."/>
            <person name="Long M."/>
            <person name="Low L."/>
            <person name="Lozovsky E."/>
            <person name="Lu J."/>
            <person name="Luo M."/>
            <person name="Machado C.A."/>
            <person name="Makalowski W."/>
            <person name="Marzo M."/>
            <person name="Matsuda M."/>
            <person name="Matzkin L."/>
            <person name="McAllister B."/>
            <person name="McBride C.S."/>
            <person name="McKernan B."/>
            <person name="McKernan K."/>
            <person name="Mendez-Lago M."/>
            <person name="Minx P."/>
            <person name="Mollenhauer M.U."/>
            <person name="Montooth K."/>
            <person name="Mount S.M."/>
            <person name="Mu X."/>
            <person name="Myers E."/>
            <person name="Negre B."/>
            <person name="Newfeld S."/>
            <person name="Nielsen R."/>
            <person name="Noor M.A."/>
            <person name="O'Grady P."/>
            <person name="Pachter L."/>
            <person name="Papaceit M."/>
            <person name="Parisi M.J."/>
            <person name="Parisi M."/>
            <person name="Parts L."/>
            <person name="Pedersen J.S."/>
            <person name="Pesole G."/>
            <person name="Phillippy A.M."/>
            <person name="Ponting C.P."/>
            <person name="Pop M."/>
            <person name="Porcelli D."/>
            <person name="Powell J.R."/>
            <person name="Prohaska S."/>
            <person name="Pruitt K."/>
            <person name="Puig M."/>
            <person name="Quesneville H."/>
            <person name="Ram K.R."/>
            <person name="Rand D."/>
            <person name="Rasmussen M.D."/>
            <person name="Reed L.K."/>
            <person name="Reenan R."/>
            <person name="Reily A."/>
            <person name="Remington K.A."/>
            <person name="Rieger T.T."/>
            <person name="Ritchie M.G."/>
            <person name="Robin C."/>
            <person name="Rogers Y.H."/>
            <person name="Rohde C."/>
            <person name="Rozas J."/>
            <person name="Rubenfield M.J."/>
            <person name="Ruiz A."/>
            <person name="Russo S."/>
            <person name="Salzberg S.L."/>
            <person name="Sanchez-Gracia A."/>
            <person name="Saranga D.J."/>
            <person name="Sato H."/>
            <person name="Schaeffer S.W."/>
            <person name="Schatz M.C."/>
            <person name="Schlenke T."/>
            <person name="Schwartz R."/>
            <person name="Segarra C."/>
            <person name="Singh R.S."/>
            <person name="Sirot L."/>
            <person name="Sirota M."/>
            <person name="Sisneros N.B."/>
            <person name="Smith C.D."/>
            <person name="Smith T.F."/>
            <person name="Spieth J."/>
            <person name="Stage D.E."/>
            <person name="Stark A."/>
            <person name="Stephan W."/>
            <person name="Strausberg R.L."/>
            <person name="Strempel S."/>
            <person name="Sturgill D."/>
            <person name="Sutton G."/>
            <person name="Sutton G.G."/>
            <person name="Tao W."/>
            <person name="Teichmann S."/>
            <person name="Tobari Y.N."/>
            <person name="Tomimura Y."/>
            <person name="Tsolas J.M."/>
            <person name="Valente V.L."/>
            <person name="Venter E."/>
            <person name="Venter J.C."/>
            <person name="Vicario S."/>
            <person name="Vieira F.G."/>
            <person name="Vilella A.J."/>
            <person name="Villasante A."/>
            <person name="Walenz B."/>
            <person name="Wang J."/>
            <person name="Wasserman M."/>
            <person name="Watts T."/>
            <person name="Wilson D."/>
            <person name="Wilson R.K."/>
            <person name="Wing R.A."/>
            <person name="Wolfner M.F."/>
            <person name="Wong A."/>
            <person name="Wong G.K."/>
            <person name="Wu C.I."/>
            <person name="Wu G."/>
            <person name="Yamamoto D."/>
            <person name="Yang H.P."/>
            <person name="Yang S.P."/>
            <person name="Yorke J.A."/>
            <person name="Yoshida K."/>
            <person name="Zdobnov E."/>
            <person name="Zhang P."/>
            <person name="Zhang Y."/>
            <person name="Zimin A.V."/>
            <person name="Baldwin J."/>
            <person name="Abdouelleil A."/>
            <person name="Abdulkadir J."/>
            <person name="Abebe A."/>
            <person name="Abera B."/>
            <person name="Abreu J."/>
            <person name="Acer S.C."/>
            <person name="Aftuck L."/>
            <person name="Alexander A."/>
            <person name="An P."/>
            <person name="Anderson E."/>
            <person name="Anderson S."/>
            <person name="Arachi H."/>
            <person name="Azer M."/>
            <person name="Bachantsang P."/>
            <person name="Barry A."/>
            <person name="Bayul T."/>
            <person name="Berlin A."/>
            <person name="Bessette D."/>
            <person name="Bloom T."/>
            <person name="Blye J."/>
            <person name="Boguslavskiy L."/>
            <person name="Bonnet C."/>
            <person name="Boukhgalter B."/>
            <person name="Bourzgui I."/>
            <person name="Brown A."/>
            <person name="Cahill P."/>
            <person name="Channer S."/>
            <person name="Cheshatsang Y."/>
            <person name="Chuda L."/>
            <person name="Citroen M."/>
            <person name="Collymore A."/>
            <person name="Cooke P."/>
            <person name="Costello M."/>
            <person name="D'Aco K."/>
            <person name="Daza R."/>
            <person name="De Haan G."/>
            <person name="DeGray S."/>
            <person name="DeMaso C."/>
            <person name="Dhargay N."/>
            <person name="Dooley K."/>
            <person name="Dooley E."/>
            <person name="Doricent M."/>
            <person name="Dorje P."/>
            <person name="Dorjee K."/>
            <person name="Dupes A."/>
            <person name="Elong R."/>
            <person name="Falk J."/>
            <person name="Farina A."/>
            <person name="Faro S."/>
            <person name="Ferguson D."/>
            <person name="Fisher S."/>
            <person name="Foley C.D."/>
            <person name="Franke A."/>
            <person name="Friedrich D."/>
            <person name="Gadbois L."/>
            <person name="Gearin G."/>
            <person name="Gearin C.R."/>
            <person name="Giannoukos G."/>
            <person name="Goode T."/>
            <person name="Graham J."/>
            <person name="Grandbois E."/>
            <person name="Grewal S."/>
            <person name="Gyaltsen K."/>
            <person name="Hafez N."/>
            <person name="Hagos B."/>
            <person name="Hall J."/>
            <person name="Henson C."/>
            <person name="Hollinger A."/>
            <person name="Honan T."/>
            <person name="Huard M.D."/>
            <person name="Hughes L."/>
            <person name="Hurhula B."/>
            <person name="Husby M.E."/>
            <person name="Kamat A."/>
            <person name="Kanga B."/>
            <person name="Kashin S."/>
            <person name="Khazanovich D."/>
            <person name="Kisner P."/>
            <person name="Lance K."/>
            <person name="Lara M."/>
            <person name="Lee W."/>
            <person name="Lennon N."/>
            <person name="Letendre F."/>
            <person name="LeVine R."/>
            <person name="Lipovsky A."/>
            <person name="Liu X."/>
            <person name="Liu J."/>
            <person name="Liu S."/>
            <person name="Lokyitsang T."/>
            <person name="Lokyitsang Y."/>
            <person name="Lubonja R."/>
            <person name="Lui A."/>
            <person name="MacDonald P."/>
            <person name="Magnisalis V."/>
            <person name="Maru K."/>
            <person name="Matthews C."/>
            <person name="McCusker W."/>
            <person name="McDonough S."/>
            <person name="Mehta T."/>
            <person name="Meldrim J."/>
            <person name="Meneus L."/>
            <person name="Mihai O."/>
            <person name="Mihalev A."/>
            <person name="Mihova T."/>
            <person name="Mittelman R."/>
            <person name="Mlenga V."/>
            <person name="Montmayeur A."/>
            <person name="Mulrain L."/>
            <person name="Navidi A."/>
            <person name="Naylor J."/>
            <person name="Negash T."/>
            <person name="Nguyen T."/>
            <person name="Nguyen N."/>
            <person name="Nicol R."/>
            <person name="Norbu C."/>
            <person name="Norbu N."/>
            <person name="Novod N."/>
            <person name="O'Neill B."/>
            <person name="Osman S."/>
            <person name="Markiewicz E."/>
            <person name="Oyono O.L."/>
            <person name="Patti C."/>
            <person name="Phunkhang P."/>
            <person name="Pierre F."/>
            <person name="Priest M."/>
            <person name="Raghuraman S."/>
            <person name="Rege F."/>
            <person name="Reyes R."/>
            <person name="Rise C."/>
            <person name="Rogov P."/>
            <person name="Ross K."/>
            <person name="Ryan E."/>
            <person name="Settipalli S."/>
            <person name="Shea T."/>
            <person name="Sherpa N."/>
            <person name="Shi L."/>
            <person name="Shih D."/>
            <person name="Sparrow T."/>
            <person name="Spaulding J."/>
            <person name="Stalker J."/>
            <person name="Stange-Thomann N."/>
            <person name="Stavropoulos S."/>
            <person name="Stone C."/>
            <person name="Strader C."/>
            <person name="Tesfaye S."/>
            <person name="Thomson T."/>
            <person name="Thoulutsang Y."/>
            <person name="Thoulutsang D."/>
            <person name="Topham K."/>
            <person name="Topping I."/>
            <person name="Tsamla T."/>
            <person name="Vassiliev H."/>
            <person name="Vo A."/>
            <person name="Wangchuk T."/>
            <person name="Wangdi T."/>
            <person name="Weiand M."/>
            <person name="Wilkinson J."/>
            <person name="Wilson A."/>
            <person name="Yadav S."/>
            <person name="Young G."/>
            <person name="Yu Q."/>
            <person name="Zembek L."/>
            <person name="Zhong D."/>
            <person name="Zimmer A."/>
            <person name="Zwirko Z."/>
            <person name="Jaffe D.B."/>
            <person name="Alvarez P."/>
            <person name="Brockman W."/>
            <person name="Butler J."/>
            <person name="Chin C."/>
            <person name="Gnerre S."/>
            <person name="Grabherr M."/>
            <person name="Kleber M."/>
            <person name="Mauceli E."/>
            <person name="MacCallum I."/>
        </authorList>
    </citation>
    <scope>NUCLEOTIDE SEQUENCE [LARGE SCALE GENOMIC DNA]</scope>
    <source>
        <strain evidence="2">MSH-3 / Tucson 14011-0111.49</strain>
    </source>
</reference>
<keyword evidence="2" id="KW-1185">Reference proteome</keyword>
<organism evidence="2">
    <name type="scientific">Drosophila persimilis</name>
    <name type="common">Fruit fly</name>
    <dbReference type="NCBI Taxonomy" id="7234"/>
    <lineage>
        <taxon>Eukaryota</taxon>
        <taxon>Metazoa</taxon>
        <taxon>Ecdysozoa</taxon>
        <taxon>Arthropoda</taxon>
        <taxon>Hexapoda</taxon>
        <taxon>Insecta</taxon>
        <taxon>Pterygota</taxon>
        <taxon>Neoptera</taxon>
        <taxon>Endopterygota</taxon>
        <taxon>Diptera</taxon>
        <taxon>Brachycera</taxon>
        <taxon>Muscomorpha</taxon>
        <taxon>Ephydroidea</taxon>
        <taxon>Drosophilidae</taxon>
        <taxon>Drosophila</taxon>
        <taxon>Sophophora</taxon>
    </lineage>
</organism>
<dbReference type="HOGENOM" id="CLU_1867216_0_0_1"/>
<gene>
    <name evidence="1" type="primary">Dper\GL12950</name>
    <name evidence="1" type="ORF">Dper_GL12950</name>
</gene>
<accession>B4GUW1</accession>
<dbReference type="OMA" id="PYALCKT"/>
<dbReference type="EMBL" id="CH479192">
    <property type="protein sequence ID" value="EDW26498.1"/>
    <property type="molecule type" value="Genomic_DNA"/>
</dbReference>
<name>B4GUW1_DROPE</name>
<dbReference type="Proteomes" id="UP000008744">
    <property type="component" value="Unassembled WGS sequence"/>
</dbReference>
<protein>
    <submittedName>
        <fullName evidence="1">GL12950</fullName>
    </submittedName>
</protein>
<proteinExistence type="predicted"/>